<feature type="transmembrane region" description="Helical" evidence="9">
    <location>
        <begin position="6"/>
        <end position="22"/>
    </location>
</feature>
<keyword evidence="7 9" id="KW-0811">Translocation</keyword>
<keyword evidence="8 9" id="KW-0472">Membrane</keyword>
<evidence type="ECO:0000256" key="7">
    <source>
        <dbReference type="ARBA" id="ARBA00023010"/>
    </source>
</evidence>
<dbReference type="GO" id="GO:0008320">
    <property type="term" value="F:protein transmembrane transporter activity"/>
    <property type="evidence" value="ECO:0007669"/>
    <property type="project" value="UniProtKB-UniRule"/>
</dbReference>
<dbReference type="HAMAP" id="MF_00236">
    <property type="entry name" value="TatA_E"/>
    <property type="match status" value="1"/>
</dbReference>
<reference evidence="11 12" key="1">
    <citation type="journal article" date="2014" name="BMC Genomics">
        <title>Comparison of environmental and isolate Sulfobacillus genomes reveals diverse carbon, sulfur, nitrogen, and hydrogen metabolisms.</title>
        <authorList>
            <person name="Justice N.B."/>
            <person name="Norman A."/>
            <person name="Brown C.T."/>
            <person name="Singh A."/>
            <person name="Thomas B.C."/>
            <person name="Banfield J.F."/>
        </authorList>
    </citation>
    <scope>NUCLEOTIDE SEQUENCE [LARGE SCALE GENOMIC DNA]</scope>
    <source>
        <strain evidence="11">AMDSBA1</strain>
    </source>
</reference>
<evidence type="ECO:0000313" key="11">
    <source>
        <dbReference type="EMBL" id="PSR29370.1"/>
    </source>
</evidence>
<evidence type="ECO:0000256" key="8">
    <source>
        <dbReference type="ARBA" id="ARBA00023136"/>
    </source>
</evidence>
<keyword evidence="4 9" id="KW-0812">Transmembrane</keyword>
<name>A0A2T2X4E6_9FIRM</name>
<dbReference type="EMBL" id="PXYT01000016">
    <property type="protein sequence ID" value="PSR29370.1"/>
    <property type="molecule type" value="Genomic_DNA"/>
</dbReference>
<keyword evidence="5 9" id="KW-0653">Protein transport</keyword>
<dbReference type="InterPro" id="IPR006312">
    <property type="entry name" value="TatA/E"/>
</dbReference>
<feature type="compositionally biased region" description="Polar residues" evidence="10">
    <location>
        <begin position="47"/>
        <end position="62"/>
    </location>
</feature>
<accession>A0A2T2X4E6</accession>
<evidence type="ECO:0000256" key="10">
    <source>
        <dbReference type="SAM" id="MobiDB-lite"/>
    </source>
</evidence>
<protein>
    <recommendedName>
        <fullName evidence="9">Sec-independent protein translocase protein TatA</fullName>
    </recommendedName>
</protein>
<keyword evidence="2 9" id="KW-0813">Transport</keyword>
<keyword evidence="6 9" id="KW-1133">Transmembrane helix</keyword>
<sequence>MDDLFAPMHIVLLLVVALLVFGPKRLPHLGSDLAKGIREFQNELHGTKNSSVNQEQNATFDNKPSDSPDPHSFSAHSTDNGSD</sequence>
<organism evidence="11 12">
    <name type="scientific">Sulfobacillus benefaciens</name>
    <dbReference type="NCBI Taxonomy" id="453960"/>
    <lineage>
        <taxon>Bacteria</taxon>
        <taxon>Bacillati</taxon>
        <taxon>Bacillota</taxon>
        <taxon>Clostridia</taxon>
        <taxon>Eubacteriales</taxon>
        <taxon>Clostridiales Family XVII. Incertae Sedis</taxon>
        <taxon>Sulfobacillus</taxon>
    </lineage>
</organism>
<evidence type="ECO:0000313" key="12">
    <source>
        <dbReference type="Proteomes" id="UP000242699"/>
    </source>
</evidence>
<dbReference type="Gene3D" id="1.20.5.3310">
    <property type="match status" value="1"/>
</dbReference>
<dbReference type="PANTHER" id="PTHR42982">
    <property type="entry name" value="SEC-INDEPENDENT PROTEIN TRANSLOCASE PROTEIN TATA"/>
    <property type="match status" value="1"/>
</dbReference>
<dbReference type="NCBIfam" id="TIGR01411">
    <property type="entry name" value="tatAE"/>
    <property type="match status" value="1"/>
</dbReference>
<gene>
    <name evidence="9" type="primary">tatA</name>
    <name evidence="11" type="ORF">C7B43_08480</name>
</gene>
<feature type="compositionally biased region" description="Polar residues" evidence="10">
    <location>
        <begin position="74"/>
        <end position="83"/>
    </location>
</feature>
<dbReference type="GO" id="GO:0043953">
    <property type="term" value="P:protein transport by the Tat complex"/>
    <property type="evidence" value="ECO:0007669"/>
    <property type="project" value="UniProtKB-UniRule"/>
</dbReference>
<comment type="subcellular location">
    <subcellularLocation>
        <location evidence="1 9">Cell membrane</location>
        <topology evidence="1 9">Single-pass membrane protein</topology>
    </subcellularLocation>
</comment>
<evidence type="ECO:0000256" key="4">
    <source>
        <dbReference type="ARBA" id="ARBA00022692"/>
    </source>
</evidence>
<proteinExistence type="inferred from homology"/>
<evidence type="ECO:0000256" key="1">
    <source>
        <dbReference type="ARBA" id="ARBA00004162"/>
    </source>
</evidence>
<dbReference type="GO" id="GO:0033281">
    <property type="term" value="C:TAT protein transport complex"/>
    <property type="evidence" value="ECO:0007669"/>
    <property type="project" value="UniProtKB-UniRule"/>
</dbReference>
<keyword evidence="3 9" id="KW-1003">Cell membrane</keyword>
<comment type="caution">
    <text evidence="11">The sequence shown here is derived from an EMBL/GenBank/DDBJ whole genome shotgun (WGS) entry which is preliminary data.</text>
</comment>
<evidence type="ECO:0000256" key="5">
    <source>
        <dbReference type="ARBA" id="ARBA00022927"/>
    </source>
</evidence>
<evidence type="ECO:0000256" key="9">
    <source>
        <dbReference type="HAMAP-Rule" id="MF_00236"/>
    </source>
</evidence>
<dbReference type="Proteomes" id="UP000242699">
    <property type="component" value="Unassembled WGS sequence"/>
</dbReference>
<evidence type="ECO:0000256" key="6">
    <source>
        <dbReference type="ARBA" id="ARBA00022989"/>
    </source>
</evidence>
<evidence type="ECO:0000256" key="2">
    <source>
        <dbReference type="ARBA" id="ARBA00022448"/>
    </source>
</evidence>
<comment type="subunit">
    <text evidence="9">Forms a complex with TatC.</text>
</comment>
<comment type="function">
    <text evidence="9">Part of the twin-arginine translocation (Tat) system that transports large folded proteins containing a characteristic twin-arginine motif in their signal peptide across membranes. TatA could form the protein-conducting channel of the Tat system.</text>
</comment>
<evidence type="ECO:0000256" key="3">
    <source>
        <dbReference type="ARBA" id="ARBA00022475"/>
    </source>
</evidence>
<dbReference type="AlphaFoldDB" id="A0A2T2X4E6"/>
<comment type="similarity">
    <text evidence="9">Belongs to the TatA/E family.</text>
</comment>
<feature type="region of interest" description="Disordered" evidence="10">
    <location>
        <begin position="45"/>
        <end position="83"/>
    </location>
</feature>
<dbReference type="PANTHER" id="PTHR42982:SF1">
    <property type="entry name" value="SEC-INDEPENDENT PROTEIN TRANSLOCASE PROTEIN TATA"/>
    <property type="match status" value="1"/>
</dbReference>
<dbReference type="Pfam" id="PF02416">
    <property type="entry name" value="TatA_B_E"/>
    <property type="match status" value="1"/>
</dbReference>
<dbReference type="InterPro" id="IPR003369">
    <property type="entry name" value="TatA/B/E"/>
</dbReference>